<dbReference type="InterPro" id="IPR000210">
    <property type="entry name" value="BTB/POZ_dom"/>
</dbReference>
<dbReference type="InterPro" id="IPR011333">
    <property type="entry name" value="SKP1/BTB/POZ_sf"/>
</dbReference>
<evidence type="ECO:0000256" key="8">
    <source>
        <dbReference type="ARBA" id="ARBA00023242"/>
    </source>
</evidence>
<gene>
    <name evidence="13" type="ORF">OTU49_002423</name>
</gene>
<dbReference type="SUPFAM" id="SSF57667">
    <property type="entry name" value="beta-beta-alpha zinc fingers"/>
    <property type="match status" value="1"/>
</dbReference>
<accession>A0AAW0XRF2</accession>
<dbReference type="PROSITE" id="PS50157">
    <property type="entry name" value="ZINC_FINGER_C2H2_2"/>
    <property type="match status" value="1"/>
</dbReference>
<sequence length="414" mass="45592">MEDGLLSLKWNNHKITFFEILRVLREKANYTDATIAVEGKFYPVHKLVMSTCSEYFSEIFERTPCKSPVIVLKDVRSQDMDALLDYMYLGEVNVNQNDLASLLKTAECLRIKGLAVPDEDPTKFRKGQSDDRRESPPPKRRRHEDSSSQPLSQRPVSPTISASSKTTPPSRTPPLQHQTSSLPVSQSQDSVHDSIVDPPPMVKVEMEEADDPDDGYSRRDNSYDGGSVNEGDGDFGTELSKSEHDPDNYGSGSFPGPSIQPGGDLPWDEGDSSSFPPEGFSGDLPAGQQPQGALVGGGDGDGGLEDMLFLALPSELQATAAVGVPPVTFHSTGGFPQSNHPSTAASVANKRCYWCHLCKREFPFPSKLNEHMRTHTGEKPFACPICPFRTSLKWNLKSHMLRHQDAMTRSKPQT</sequence>
<evidence type="ECO:0000313" key="13">
    <source>
        <dbReference type="EMBL" id="KAK8741831.1"/>
    </source>
</evidence>
<evidence type="ECO:0000256" key="3">
    <source>
        <dbReference type="ARBA" id="ARBA00022723"/>
    </source>
</evidence>
<dbReference type="PANTHER" id="PTHR23110">
    <property type="entry name" value="BTB DOMAIN TRANSCRIPTION FACTOR"/>
    <property type="match status" value="1"/>
</dbReference>
<feature type="compositionally biased region" description="Polar residues" evidence="10">
    <location>
        <begin position="147"/>
        <end position="160"/>
    </location>
</feature>
<reference evidence="13 14" key="1">
    <citation type="journal article" date="2024" name="BMC Genomics">
        <title>Genome assembly of redclaw crayfish (Cherax quadricarinatus) provides insights into its immune adaptation and hypoxia tolerance.</title>
        <authorList>
            <person name="Liu Z."/>
            <person name="Zheng J."/>
            <person name="Li H."/>
            <person name="Fang K."/>
            <person name="Wang S."/>
            <person name="He J."/>
            <person name="Zhou D."/>
            <person name="Weng S."/>
            <person name="Chi M."/>
            <person name="Gu Z."/>
            <person name="He J."/>
            <person name="Li F."/>
            <person name="Wang M."/>
        </authorList>
    </citation>
    <scope>NUCLEOTIDE SEQUENCE [LARGE SCALE GENOMIC DNA]</scope>
    <source>
        <strain evidence="13">ZL_2023a</strain>
    </source>
</reference>
<comment type="caution">
    <text evidence="13">The sequence shown here is derived from an EMBL/GenBank/DDBJ whole genome shotgun (WGS) entry which is preliminary data.</text>
</comment>
<feature type="domain" description="C2H2-type" evidence="12">
    <location>
        <begin position="353"/>
        <end position="380"/>
    </location>
</feature>
<keyword evidence="3" id="KW-0479">Metal-binding</keyword>
<evidence type="ECO:0000256" key="9">
    <source>
        <dbReference type="PROSITE-ProRule" id="PRU00042"/>
    </source>
</evidence>
<comment type="subcellular location">
    <subcellularLocation>
        <location evidence="1">Nucleus</location>
    </subcellularLocation>
</comment>
<dbReference type="EMBL" id="JARKIK010000030">
    <property type="protein sequence ID" value="KAK8741831.1"/>
    <property type="molecule type" value="Genomic_DNA"/>
</dbReference>
<dbReference type="PROSITE" id="PS00028">
    <property type="entry name" value="ZINC_FINGER_C2H2_1"/>
    <property type="match status" value="1"/>
</dbReference>
<keyword evidence="8" id="KW-0539">Nucleus</keyword>
<feature type="domain" description="BTB" evidence="11">
    <location>
        <begin position="31"/>
        <end position="96"/>
    </location>
</feature>
<evidence type="ECO:0000256" key="2">
    <source>
        <dbReference type="ARBA" id="ARBA00007746"/>
    </source>
</evidence>
<dbReference type="Proteomes" id="UP001445076">
    <property type="component" value="Unassembled WGS sequence"/>
</dbReference>
<dbReference type="GO" id="GO:0008270">
    <property type="term" value="F:zinc ion binding"/>
    <property type="evidence" value="ECO:0007669"/>
    <property type="project" value="UniProtKB-KW"/>
</dbReference>
<evidence type="ECO:0000256" key="6">
    <source>
        <dbReference type="ARBA" id="ARBA00022833"/>
    </source>
</evidence>
<evidence type="ECO:0000256" key="1">
    <source>
        <dbReference type="ARBA" id="ARBA00004123"/>
    </source>
</evidence>
<dbReference type="SMART" id="SM00355">
    <property type="entry name" value="ZnF_C2H2"/>
    <property type="match status" value="2"/>
</dbReference>
<evidence type="ECO:0000256" key="4">
    <source>
        <dbReference type="ARBA" id="ARBA00022737"/>
    </source>
</evidence>
<keyword evidence="7" id="KW-0238">DNA-binding</keyword>
<dbReference type="InterPro" id="IPR013087">
    <property type="entry name" value="Znf_C2H2_type"/>
</dbReference>
<dbReference type="InterPro" id="IPR051095">
    <property type="entry name" value="Dros_DevTransReg"/>
</dbReference>
<feature type="compositionally biased region" description="Polar residues" evidence="10">
    <location>
        <begin position="175"/>
        <end position="189"/>
    </location>
</feature>
<evidence type="ECO:0000313" key="14">
    <source>
        <dbReference type="Proteomes" id="UP001445076"/>
    </source>
</evidence>
<keyword evidence="6" id="KW-0862">Zinc</keyword>
<dbReference type="PROSITE" id="PS50097">
    <property type="entry name" value="BTB"/>
    <property type="match status" value="1"/>
</dbReference>
<dbReference type="GO" id="GO:0003677">
    <property type="term" value="F:DNA binding"/>
    <property type="evidence" value="ECO:0007669"/>
    <property type="project" value="UniProtKB-KW"/>
</dbReference>
<evidence type="ECO:0000259" key="11">
    <source>
        <dbReference type="PROSITE" id="PS50097"/>
    </source>
</evidence>
<dbReference type="GO" id="GO:0048513">
    <property type="term" value="P:animal organ development"/>
    <property type="evidence" value="ECO:0007669"/>
    <property type="project" value="UniProtKB-ARBA"/>
</dbReference>
<dbReference type="PANTHER" id="PTHR23110:SF98">
    <property type="entry name" value="PRE-LOLA-G, ISOFORM C-RELATED"/>
    <property type="match status" value="1"/>
</dbReference>
<dbReference type="GO" id="GO:0005634">
    <property type="term" value="C:nucleus"/>
    <property type="evidence" value="ECO:0007669"/>
    <property type="project" value="UniProtKB-SubCell"/>
</dbReference>
<evidence type="ECO:0000256" key="10">
    <source>
        <dbReference type="SAM" id="MobiDB-lite"/>
    </source>
</evidence>
<dbReference type="Gene3D" id="3.30.710.10">
    <property type="entry name" value="Potassium Channel Kv1.1, Chain A"/>
    <property type="match status" value="1"/>
</dbReference>
<dbReference type="Pfam" id="PF00651">
    <property type="entry name" value="BTB"/>
    <property type="match status" value="1"/>
</dbReference>
<feature type="region of interest" description="Disordered" evidence="10">
    <location>
        <begin position="119"/>
        <end position="300"/>
    </location>
</feature>
<dbReference type="FunFam" id="3.30.160.60:FF:000614">
    <property type="entry name" value="Zinc finger protein 142"/>
    <property type="match status" value="1"/>
</dbReference>
<evidence type="ECO:0000256" key="5">
    <source>
        <dbReference type="ARBA" id="ARBA00022771"/>
    </source>
</evidence>
<evidence type="ECO:0000259" key="12">
    <source>
        <dbReference type="PROSITE" id="PS50157"/>
    </source>
</evidence>
<dbReference type="Gene3D" id="3.30.160.60">
    <property type="entry name" value="Classic Zinc Finger"/>
    <property type="match status" value="2"/>
</dbReference>
<keyword evidence="4" id="KW-0677">Repeat</keyword>
<evidence type="ECO:0000256" key="7">
    <source>
        <dbReference type="ARBA" id="ARBA00023125"/>
    </source>
</evidence>
<dbReference type="SMART" id="SM00225">
    <property type="entry name" value="BTB"/>
    <property type="match status" value="1"/>
</dbReference>
<organism evidence="13 14">
    <name type="scientific">Cherax quadricarinatus</name>
    <name type="common">Australian red claw crayfish</name>
    <dbReference type="NCBI Taxonomy" id="27406"/>
    <lineage>
        <taxon>Eukaryota</taxon>
        <taxon>Metazoa</taxon>
        <taxon>Ecdysozoa</taxon>
        <taxon>Arthropoda</taxon>
        <taxon>Crustacea</taxon>
        <taxon>Multicrustacea</taxon>
        <taxon>Malacostraca</taxon>
        <taxon>Eumalacostraca</taxon>
        <taxon>Eucarida</taxon>
        <taxon>Decapoda</taxon>
        <taxon>Pleocyemata</taxon>
        <taxon>Astacidea</taxon>
        <taxon>Parastacoidea</taxon>
        <taxon>Parastacidae</taxon>
        <taxon>Cherax</taxon>
    </lineage>
</organism>
<dbReference type="InterPro" id="IPR036236">
    <property type="entry name" value="Znf_C2H2_sf"/>
</dbReference>
<feature type="compositionally biased region" description="Basic and acidic residues" evidence="10">
    <location>
        <begin position="120"/>
        <end position="137"/>
    </location>
</feature>
<name>A0AAW0XRF2_CHEQU</name>
<dbReference type="AlphaFoldDB" id="A0AAW0XRF2"/>
<keyword evidence="14" id="KW-1185">Reference proteome</keyword>
<keyword evidence="5 9" id="KW-0863">Zinc-finger</keyword>
<dbReference type="GO" id="GO:0048666">
    <property type="term" value="P:neuron development"/>
    <property type="evidence" value="ECO:0007669"/>
    <property type="project" value="UniProtKB-ARBA"/>
</dbReference>
<dbReference type="SUPFAM" id="SSF54695">
    <property type="entry name" value="POZ domain"/>
    <property type="match status" value="1"/>
</dbReference>
<dbReference type="GO" id="GO:0006357">
    <property type="term" value="P:regulation of transcription by RNA polymerase II"/>
    <property type="evidence" value="ECO:0007669"/>
    <property type="project" value="TreeGrafter"/>
</dbReference>
<proteinExistence type="inferred from homology"/>
<dbReference type="CDD" id="cd18315">
    <property type="entry name" value="BTB_POZ_BAB-like"/>
    <property type="match status" value="1"/>
</dbReference>
<protein>
    <submittedName>
        <fullName evidence="13">Uncharacterized protein</fullName>
    </submittedName>
</protein>
<dbReference type="GO" id="GO:0003006">
    <property type="term" value="P:developmental process involved in reproduction"/>
    <property type="evidence" value="ECO:0007669"/>
    <property type="project" value="UniProtKB-ARBA"/>
</dbReference>
<dbReference type="Pfam" id="PF00096">
    <property type="entry name" value="zf-C2H2"/>
    <property type="match status" value="2"/>
</dbReference>
<comment type="similarity">
    <text evidence="2">Belongs to the hunchback C2H2-type zinc-finger protein family.</text>
</comment>